<gene>
    <name evidence="3" type="ORF">K7432_014994</name>
</gene>
<accession>A0ABR2WGQ0</accession>
<evidence type="ECO:0000313" key="3">
    <source>
        <dbReference type="EMBL" id="KAK9760702.1"/>
    </source>
</evidence>
<feature type="chain" id="PRO_5046460910" description="GPI anchored serine-threonine rich protein" evidence="2">
    <location>
        <begin position="23"/>
        <end position="166"/>
    </location>
</feature>
<proteinExistence type="predicted"/>
<organism evidence="3 4">
    <name type="scientific">Basidiobolus ranarum</name>
    <dbReference type="NCBI Taxonomy" id="34480"/>
    <lineage>
        <taxon>Eukaryota</taxon>
        <taxon>Fungi</taxon>
        <taxon>Fungi incertae sedis</taxon>
        <taxon>Zoopagomycota</taxon>
        <taxon>Entomophthoromycotina</taxon>
        <taxon>Basidiobolomycetes</taxon>
        <taxon>Basidiobolales</taxon>
        <taxon>Basidiobolaceae</taxon>
        <taxon>Basidiobolus</taxon>
    </lineage>
</organism>
<evidence type="ECO:0000256" key="2">
    <source>
        <dbReference type="SAM" id="SignalP"/>
    </source>
</evidence>
<feature type="compositionally biased region" description="Low complexity" evidence="1">
    <location>
        <begin position="123"/>
        <end position="138"/>
    </location>
</feature>
<keyword evidence="2" id="KW-0732">Signal</keyword>
<sequence>MKFTSALVALAVCLVSTQSVNAVCTAQANFDLCIKNSQAELDKCGTQDFVCRCQQQQNVAQCYQQCPDDPIIQGQAVGAKGLVTTYCGAVPSANSVTPSTPAASAVPSTNPSVPSAGNSNAVPSASTSSGASAAPGSTNKPASGAQSITFGSFVALAGLGAAAMNM</sequence>
<feature type="compositionally biased region" description="Polar residues" evidence="1">
    <location>
        <begin position="95"/>
        <end position="122"/>
    </location>
</feature>
<dbReference type="Proteomes" id="UP001479436">
    <property type="component" value="Unassembled WGS sequence"/>
</dbReference>
<comment type="caution">
    <text evidence="3">The sequence shown here is derived from an EMBL/GenBank/DDBJ whole genome shotgun (WGS) entry which is preliminary data.</text>
</comment>
<dbReference type="EMBL" id="JASJQH010001882">
    <property type="protein sequence ID" value="KAK9760702.1"/>
    <property type="molecule type" value="Genomic_DNA"/>
</dbReference>
<protein>
    <recommendedName>
        <fullName evidence="5">GPI anchored serine-threonine rich protein</fullName>
    </recommendedName>
</protein>
<name>A0ABR2WGQ0_9FUNG</name>
<evidence type="ECO:0000313" key="4">
    <source>
        <dbReference type="Proteomes" id="UP001479436"/>
    </source>
</evidence>
<evidence type="ECO:0008006" key="5">
    <source>
        <dbReference type="Google" id="ProtNLM"/>
    </source>
</evidence>
<evidence type="ECO:0000256" key="1">
    <source>
        <dbReference type="SAM" id="MobiDB-lite"/>
    </source>
</evidence>
<feature type="region of interest" description="Disordered" evidence="1">
    <location>
        <begin position="95"/>
        <end position="143"/>
    </location>
</feature>
<reference evidence="3 4" key="1">
    <citation type="submission" date="2023-04" db="EMBL/GenBank/DDBJ databases">
        <title>Genome of Basidiobolus ranarum AG-B5.</title>
        <authorList>
            <person name="Stajich J.E."/>
            <person name="Carter-House D."/>
            <person name="Gryganskyi A."/>
        </authorList>
    </citation>
    <scope>NUCLEOTIDE SEQUENCE [LARGE SCALE GENOMIC DNA]</scope>
    <source>
        <strain evidence="3 4">AG-B5</strain>
    </source>
</reference>
<feature type="signal peptide" evidence="2">
    <location>
        <begin position="1"/>
        <end position="22"/>
    </location>
</feature>
<keyword evidence="4" id="KW-1185">Reference proteome</keyword>